<feature type="region of interest" description="Disordered" evidence="1">
    <location>
        <begin position="38"/>
        <end position="73"/>
    </location>
</feature>
<dbReference type="EMBL" id="FNTX01000001">
    <property type="protein sequence ID" value="SED93566.1"/>
    <property type="molecule type" value="Genomic_DNA"/>
</dbReference>
<evidence type="ECO:0008006" key="4">
    <source>
        <dbReference type="Google" id="ProtNLM"/>
    </source>
</evidence>
<feature type="compositionally biased region" description="Low complexity" evidence="1">
    <location>
        <begin position="47"/>
        <end position="59"/>
    </location>
</feature>
<organism evidence="2 3">
    <name type="scientific">Ruania alba</name>
    <dbReference type="NCBI Taxonomy" id="648782"/>
    <lineage>
        <taxon>Bacteria</taxon>
        <taxon>Bacillati</taxon>
        <taxon>Actinomycetota</taxon>
        <taxon>Actinomycetes</taxon>
        <taxon>Micrococcales</taxon>
        <taxon>Ruaniaceae</taxon>
        <taxon>Ruania</taxon>
    </lineage>
</organism>
<protein>
    <recommendedName>
        <fullName evidence="4">Protein RecA</fullName>
    </recommendedName>
</protein>
<reference evidence="3" key="1">
    <citation type="submission" date="2016-10" db="EMBL/GenBank/DDBJ databases">
        <authorList>
            <person name="Varghese N."/>
            <person name="Submissions S."/>
        </authorList>
    </citation>
    <scope>NUCLEOTIDE SEQUENCE [LARGE SCALE GENOMIC DNA]</scope>
    <source>
        <strain evidence="3">DSM 21368</strain>
    </source>
</reference>
<proteinExistence type="predicted"/>
<name>A0A1H5ER44_9MICO</name>
<dbReference type="STRING" id="648782.SAMN04488554_1104"/>
<dbReference type="Proteomes" id="UP000199220">
    <property type="component" value="Unassembled WGS sequence"/>
</dbReference>
<keyword evidence="3" id="KW-1185">Reference proteome</keyword>
<evidence type="ECO:0000313" key="3">
    <source>
        <dbReference type="Proteomes" id="UP000199220"/>
    </source>
</evidence>
<gene>
    <name evidence="2" type="ORF">SAMN04488554_1104</name>
</gene>
<dbReference type="OrthoDB" id="3873597at2"/>
<dbReference type="AlphaFoldDB" id="A0A1H5ER44"/>
<sequence>MNVRTNKAPALDVAGKLDAARRVLAVAEAGVGVRTRLGRSAGAPAGPDSVDPSSVSESPAGPWSEPADAGGEIDPERAFGVPGVLAPLFPAGLRRGSAVQVVGGTSVLLSLAASAVARGAWCAVVDLPDLGLAAAAELGVPLERTVVVPRSGPDAAAVLGAVVDGVDVVVLGQGAALADRERRTIASRVRVREAVLLTSAPWPGADVLLEVVPRAWHGIGQGSGVLQAGELAITAHHRRVGRSVTVHAMLGARGWEPAREVAVTGSAPRRASTADLQWRATEPVLAVTGGPPDRVRDGVMHDDLVRAG</sequence>
<accession>A0A1H5ER44</accession>
<evidence type="ECO:0000313" key="2">
    <source>
        <dbReference type="EMBL" id="SED93566.1"/>
    </source>
</evidence>
<evidence type="ECO:0000256" key="1">
    <source>
        <dbReference type="SAM" id="MobiDB-lite"/>
    </source>
</evidence>
<dbReference type="RefSeq" id="WP_089772034.1">
    <property type="nucleotide sequence ID" value="NZ_FNTX01000001.1"/>
</dbReference>